<sequence>MTIKQTIEFIDQELSQTLNDYSVWFNIGPELINYRPNIGWSIEQILEHVTLTNHYLLILIRKGNKKAKEQSLKVDLNQAVSNYQYNLGELEKIAEHKSFKWIRPEHMEPNSDKTVDEVKALLEEQIMECKEILEEIPNGEGILYKTTMTVNDLGKIDVYQYIYFLCQHAKRHITQMQGVKEEFSRLKEADRLEMTTYEL</sequence>
<gene>
    <name evidence="2" type="ORF">SAMN04487969_116119</name>
</gene>
<dbReference type="InterPro" id="IPR024775">
    <property type="entry name" value="DinB-like"/>
</dbReference>
<dbReference type="AlphaFoldDB" id="A0A1I2GKR9"/>
<dbReference type="OrthoDB" id="5464839at2"/>
<dbReference type="Gene3D" id="1.20.120.450">
    <property type="entry name" value="dinb family like domain"/>
    <property type="match status" value="1"/>
</dbReference>
<reference evidence="3" key="1">
    <citation type="submission" date="2016-10" db="EMBL/GenBank/DDBJ databases">
        <authorList>
            <person name="Varghese N."/>
            <person name="Submissions S."/>
        </authorList>
    </citation>
    <scope>NUCLEOTIDE SEQUENCE [LARGE SCALE GENOMIC DNA]</scope>
    <source>
        <strain evidence="3">CGMCC 1.10223</strain>
    </source>
</reference>
<evidence type="ECO:0000313" key="3">
    <source>
        <dbReference type="Proteomes" id="UP000183410"/>
    </source>
</evidence>
<name>A0A1I2GKR9_9BACL</name>
<dbReference type="RefSeq" id="WP_046233354.1">
    <property type="nucleotide sequence ID" value="NZ_FONN01000016.1"/>
</dbReference>
<accession>A0A1I2GKR9</accession>
<dbReference type="InterPro" id="IPR034660">
    <property type="entry name" value="DinB/YfiT-like"/>
</dbReference>
<feature type="domain" description="DinB-like" evidence="1">
    <location>
        <begin position="26"/>
        <end position="176"/>
    </location>
</feature>
<proteinExistence type="predicted"/>
<evidence type="ECO:0000313" key="2">
    <source>
        <dbReference type="EMBL" id="SFF17570.1"/>
    </source>
</evidence>
<keyword evidence="3" id="KW-1185">Reference proteome</keyword>
<dbReference type="Proteomes" id="UP000183410">
    <property type="component" value="Unassembled WGS sequence"/>
</dbReference>
<protein>
    <submittedName>
        <fullName evidence="2">DinB superfamily protein</fullName>
    </submittedName>
</protein>
<dbReference type="EMBL" id="FONN01000016">
    <property type="protein sequence ID" value="SFF17570.1"/>
    <property type="molecule type" value="Genomic_DNA"/>
</dbReference>
<evidence type="ECO:0000259" key="1">
    <source>
        <dbReference type="Pfam" id="PF12867"/>
    </source>
</evidence>
<organism evidence="2 3">
    <name type="scientific">Paenibacillus algorifonticola</name>
    <dbReference type="NCBI Taxonomy" id="684063"/>
    <lineage>
        <taxon>Bacteria</taxon>
        <taxon>Bacillati</taxon>
        <taxon>Bacillota</taxon>
        <taxon>Bacilli</taxon>
        <taxon>Bacillales</taxon>
        <taxon>Paenibacillaceae</taxon>
        <taxon>Paenibacillus</taxon>
    </lineage>
</organism>
<dbReference type="Pfam" id="PF12867">
    <property type="entry name" value="DinB_2"/>
    <property type="match status" value="1"/>
</dbReference>
<dbReference type="SUPFAM" id="SSF109854">
    <property type="entry name" value="DinB/YfiT-like putative metalloenzymes"/>
    <property type="match status" value="1"/>
</dbReference>